<dbReference type="SUPFAM" id="SSF54427">
    <property type="entry name" value="NTF2-like"/>
    <property type="match status" value="1"/>
</dbReference>
<dbReference type="EMBL" id="JAIBOA010000002">
    <property type="protein sequence ID" value="MBW8481661.1"/>
    <property type="molecule type" value="Genomic_DNA"/>
</dbReference>
<dbReference type="Proteomes" id="UP000774570">
    <property type="component" value="Unassembled WGS sequence"/>
</dbReference>
<evidence type="ECO:0000313" key="5">
    <source>
        <dbReference type="Proteomes" id="UP000774570"/>
    </source>
</evidence>
<protein>
    <recommendedName>
        <fullName evidence="6">Mce-associated membrane protein</fullName>
    </recommendedName>
</protein>
<dbReference type="PANTHER" id="PTHR37042">
    <property type="entry name" value="OUTER MEMBRANE PROTEIN RV1973"/>
    <property type="match status" value="1"/>
</dbReference>
<keyword evidence="3" id="KW-0812">Transmembrane</keyword>
<dbReference type="PANTHER" id="PTHR37042:SF4">
    <property type="entry name" value="OUTER MEMBRANE PROTEIN RV1973"/>
    <property type="match status" value="1"/>
</dbReference>
<organism evidence="4 5">
    <name type="scientific">Actinomadura parmotrematis</name>
    <dbReference type="NCBI Taxonomy" id="2864039"/>
    <lineage>
        <taxon>Bacteria</taxon>
        <taxon>Bacillati</taxon>
        <taxon>Actinomycetota</taxon>
        <taxon>Actinomycetes</taxon>
        <taxon>Streptosporangiales</taxon>
        <taxon>Thermomonosporaceae</taxon>
        <taxon>Actinomadura</taxon>
    </lineage>
</organism>
<evidence type="ECO:0000256" key="3">
    <source>
        <dbReference type="SAM" id="Phobius"/>
    </source>
</evidence>
<dbReference type="InterPro" id="IPR032710">
    <property type="entry name" value="NTF2-like_dom_sf"/>
</dbReference>
<evidence type="ECO:0008006" key="6">
    <source>
        <dbReference type="Google" id="ProtNLM"/>
    </source>
</evidence>
<keyword evidence="2 3" id="KW-0472">Membrane</keyword>
<sequence length="178" mass="18953">MTTERPPAVREERALPRTAAALLCAAAVAAAWFGWGWYAAAHDSSLRYSWLREQVLQAGEQGVQNLSTLDYRTVDAGLKVWRDSSTGELHDQLVQGGAQFKADVQRGRTVTTAKVLDGAVGELDERAGRATVLTAVQITVTPAQGAPSSKQSRLVARLTRTPAGWKVSALGQAPANGS</sequence>
<evidence type="ECO:0000256" key="2">
    <source>
        <dbReference type="ARBA" id="ARBA00023136"/>
    </source>
</evidence>
<comment type="caution">
    <text evidence="4">The sequence shown here is derived from an EMBL/GenBank/DDBJ whole genome shotgun (WGS) entry which is preliminary data.</text>
</comment>
<comment type="subcellular location">
    <subcellularLocation>
        <location evidence="1">Membrane</location>
    </subcellularLocation>
</comment>
<accession>A0ABS7FMV9</accession>
<gene>
    <name evidence="4" type="ORF">K1Y72_04705</name>
</gene>
<evidence type="ECO:0000256" key="1">
    <source>
        <dbReference type="ARBA" id="ARBA00004370"/>
    </source>
</evidence>
<feature type="transmembrane region" description="Helical" evidence="3">
    <location>
        <begin position="20"/>
        <end position="40"/>
    </location>
</feature>
<keyword evidence="5" id="KW-1185">Reference proteome</keyword>
<proteinExistence type="predicted"/>
<keyword evidence="3" id="KW-1133">Transmembrane helix</keyword>
<name>A0ABS7FMV9_9ACTN</name>
<reference evidence="4 5" key="1">
    <citation type="submission" date="2021-07" db="EMBL/GenBank/DDBJ databases">
        <title>Actinomadura sp. PM05-2 isolated from lichen.</title>
        <authorList>
            <person name="Somphong A."/>
            <person name="Phongsopitanun W."/>
            <person name="Tanasupawat S."/>
            <person name="Peongsungnone V."/>
        </authorList>
    </citation>
    <scope>NUCLEOTIDE SEQUENCE [LARGE SCALE GENOMIC DNA]</scope>
    <source>
        <strain evidence="4 5">PM05-2</strain>
    </source>
</reference>
<evidence type="ECO:0000313" key="4">
    <source>
        <dbReference type="EMBL" id="MBW8481661.1"/>
    </source>
</evidence>